<feature type="coiled-coil region" evidence="6">
    <location>
        <begin position="98"/>
        <end position="125"/>
    </location>
</feature>
<accession>A0A4P9UMG9</accession>
<feature type="coiled-coil region" evidence="6">
    <location>
        <begin position="153"/>
        <end position="187"/>
    </location>
</feature>
<sequence length="225" mass="25437">MSASRILVKILVYALILSAIVINTAQAKTVYVTDDLELTLRVAENERSKILRMLRSGTPLTLIEDRGNGYSYVKTSNGVEGFFLTRFLKTTPPNSHLLEQANKKIDQLQNENVGLKSELTSLQETFKSSETLMAERNQLMMELAEIKQISSSAIDIKNQRDQFQERVVSAERELQQIKRENQALRDSAHQDWFLYGGILALGGVLLGFLLPKLSLGRRTSSWDTF</sequence>
<keyword evidence="5 7" id="KW-0472">Membrane</keyword>
<dbReference type="InterPro" id="IPR016476">
    <property type="entry name" value="SH3_dom_pro"/>
</dbReference>
<evidence type="ECO:0000256" key="5">
    <source>
        <dbReference type="ARBA" id="ARBA00023136"/>
    </source>
</evidence>
<keyword evidence="6" id="KW-0175">Coiled coil</keyword>
<dbReference type="GO" id="GO:0016020">
    <property type="term" value="C:membrane"/>
    <property type="evidence" value="ECO:0007669"/>
    <property type="project" value="UniProtKB-SubCell"/>
</dbReference>
<evidence type="ECO:0000256" key="4">
    <source>
        <dbReference type="ARBA" id="ARBA00022989"/>
    </source>
</evidence>
<dbReference type="AlphaFoldDB" id="A0A4P9UMG9"/>
<evidence type="ECO:0000256" key="3">
    <source>
        <dbReference type="ARBA" id="ARBA00022729"/>
    </source>
</evidence>
<proteinExistence type="predicted"/>
<evidence type="ECO:0000256" key="6">
    <source>
        <dbReference type="SAM" id="Coils"/>
    </source>
</evidence>
<dbReference type="InterPro" id="IPR003646">
    <property type="entry name" value="SH3-like_bac-type"/>
</dbReference>
<protein>
    <submittedName>
        <fullName evidence="9">TIGR04211 family SH3 domain-containing protein</fullName>
    </submittedName>
</protein>
<name>A0A4P9UMG9_METBY</name>
<keyword evidence="3" id="KW-0732">Signal</keyword>
<dbReference type="EMBL" id="CP035467">
    <property type="protein sequence ID" value="QCW82438.1"/>
    <property type="molecule type" value="Genomic_DNA"/>
</dbReference>
<dbReference type="OrthoDB" id="9790951at2"/>
<evidence type="ECO:0000313" key="9">
    <source>
        <dbReference type="EMBL" id="QCW82438.1"/>
    </source>
</evidence>
<dbReference type="KEGG" id="mbur:EQU24_09435"/>
<feature type="transmembrane region" description="Helical" evidence="7">
    <location>
        <begin position="192"/>
        <end position="210"/>
    </location>
</feature>
<feature type="domain" description="SH3b" evidence="8">
    <location>
        <begin position="38"/>
        <end position="88"/>
    </location>
</feature>
<dbReference type="Pfam" id="PF08239">
    <property type="entry name" value="SH3_3"/>
    <property type="match status" value="1"/>
</dbReference>
<evidence type="ECO:0000259" key="8">
    <source>
        <dbReference type="Pfam" id="PF08239"/>
    </source>
</evidence>
<dbReference type="Proteomes" id="UP000305881">
    <property type="component" value="Chromosome"/>
</dbReference>
<evidence type="ECO:0000313" key="10">
    <source>
        <dbReference type="Proteomes" id="UP000305881"/>
    </source>
</evidence>
<keyword evidence="10" id="KW-1185">Reference proteome</keyword>
<dbReference type="STRING" id="675511.GCA_000341735_01147"/>
<reference evidence="10" key="1">
    <citation type="journal article" date="2019" name="J. Bacteriol.">
        <title>A Mutagenic Screen Identifies a TonB-Dependent Receptor Required for the Lanthanide Metal Switch in the Type I Methanotroph 'Methylotuvimicrobium buryatense' 5GB1C.</title>
        <authorList>
            <person name="Groom J.D."/>
            <person name="Ford S.M."/>
            <person name="Pesesky M.W."/>
            <person name="Lidstrom M.E."/>
        </authorList>
    </citation>
    <scope>NUCLEOTIDE SEQUENCE [LARGE SCALE GENOMIC DNA]</scope>
    <source>
        <strain evidence="10">5GB1C</strain>
    </source>
</reference>
<organism evidence="9 10">
    <name type="scientific">Methylotuvimicrobium buryatense</name>
    <name type="common">Methylomicrobium buryatense</name>
    <dbReference type="NCBI Taxonomy" id="95641"/>
    <lineage>
        <taxon>Bacteria</taxon>
        <taxon>Pseudomonadati</taxon>
        <taxon>Pseudomonadota</taxon>
        <taxon>Gammaproteobacteria</taxon>
        <taxon>Methylococcales</taxon>
        <taxon>Methylococcaceae</taxon>
        <taxon>Methylotuvimicrobium</taxon>
    </lineage>
</organism>
<comment type="subcellular location">
    <subcellularLocation>
        <location evidence="1">Membrane</location>
        <topology evidence="1">Single-pass membrane protein</topology>
    </subcellularLocation>
</comment>
<gene>
    <name evidence="9" type="ORF">EQU24_09435</name>
</gene>
<keyword evidence="4 7" id="KW-1133">Transmembrane helix</keyword>
<evidence type="ECO:0000256" key="1">
    <source>
        <dbReference type="ARBA" id="ARBA00004167"/>
    </source>
</evidence>
<dbReference type="Gene3D" id="2.30.30.40">
    <property type="entry name" value="SH3 Domains"/>
    <property type="match status" value="1"/>
</dbReference>
<evidence type="ECO:0000256" key="7">
    <source>
        <dbReference type="SAM" id="Phobius"/>
    </source>
</evidence>
<keyword evidence="2 7" id="KW-0812">Transmembrane</keyword>
<evidence type="ECO:0000256" key="2">
    <source>
        <dbReference type="ARBA" id="ARBA00022692"/>
    </source>
</evidence>
<dbReference type="NCBIfam" id="TIGR04211">
    <property type="entry name" value="SH3_and_anchor"/>
    <property type="match status" value="1"/>
</dbReference>